<keyword evidence="8 11" id="KW-0408">Iron</keyword>
<evidence type="ECO:0000256" key="2">
    <source>
        <dbReference type="ARBA" id="ARBA00006622"/>
    </source>
</evidence>
<evidence type="ECO:0000256" key="10">
    <source>
        <dbReference type="PIRSR" id="PIRSR610300-50"/>
    </source>
</evidence>
<organism evidence="13 14">
    <name type="scientific">Verticillium nonalfalfae</name>
    <dbReference type="NCBI Taxonomy" id="1051616"/>
    <lineage>
        <taxon>Eukaryota</taxon>
        <taxon>Fungi</taxon>
        <taxon>Dikarya</taxon>
        <taxon>Ascomycota</taxon>
        <taxon>Pezizomycotina</taxon>
        <taxon>Sordariomycetes</taxon>
        <taxon>Hypocreomycetidae</taxon>
        <taxon>Glomerellales</taxon>
        <taxon>Plectosphaerellaceae</taxon>
        <taxon>Verticillium</taxon>
    </lineage>
</organism>
<feature type="binding site" evidence="11">
    <location>
        <position position="106"/>
    </location>
    <ligand>
        <name>Fe cation</name>
        <dbReference type="ChEBI" id="CHEBI:24875"/>
        <note>catalytic</note>
    </ligand>
</feature>
<evidence type="ECO:0000313" key="13">
    <source>
        <dbReference type="EMBL" id="RNJ57281.1"/>
    </source>
</evidence>
<dbReference type="STRING" id="1051616.A0A3M9YAF8"/>
<gene>
    <name evidence="13" type="ORF">D7B24_006188</name>
</gene>
<dbReference type="PANTHER" id="PTHR12918:SF1">
    <property type="entry name" value="CYSTEINE DIOXYGENASE TYPE 1"/>
    <property type="match status" value="1"/>
</dbReference>
<dbReference type="EC" id="1.13.11.20" evidence="3 12"/>
<comment type="similarity">
    <text evidence="2 12">Belongs to the cysteine dioxygenase family.</text>
</comment>
<dbReference type="InterPro" id="IPR010300">
    <property type="entry name" value="CDO_1"/>
</dbReference>
<feature type="binding site" evidence="11">
    <location>
        <position position="163"/>
    </location>
    <ligand>
        <name>Fe cation</name>
        <dbReference type="ChEBI" id="CHEBI:24875"/>
        <note>catalytic</note>
    </ligand>
</feature>
<evidence type="ECO:0000256" key="4">
    <source>
        <dbReference type="ARBA" id="ARBA00022723"/>
    </source>
</evidence>
<evidence type="ECO:0000313" key="14">
    <source>
        <dbReference type="Proteomes" id="UP000267145"/>
    </source>
</evidence>
<keyword evidence="6 12" id="KW-0223">Dioxygenase</keyword>
<keyword evidence="14" id="KW-1185">Reference proteome</keyword>
<proteinExistence type="inferred from homology"/>
<comment type="caution">
    <text evidence="13">The sequence shown here is derived from an EMBL/GenBank/DDBJ whole genome shotgun (WGS) entry which is preliminary data.</text>
</comment>
<reference evidence="13 14" key="1">
    <citation type="submission" date="2018-10" db="EMBL/GenBank/DDBJ databases">
        <title>Genome sequence of Verticillium nonalfalfae VnAa140.</title>
        <authorList>
            <person name="Stajich J.E."/>
            <person name="Kasson M.T."/>
        </authorList>
    </citation>
    <scope>NUCLEOTIDE SEQUENCE [LARGE SCALE GENOMIC DNA]</scope>
    <source>
        <strain evidence="13 14">VnAa140</strain>
    </source>
</reference>
<evidence type="ECO:0000256" key="6">
    <source>
        <dbReference type="ARBA" id="ARBA00022964"/>
    </source>
</evidence>
<evidence type="ECO:0000256" key="3">
    <source>
        <dbReference type="ARBA" id="ARBA00013133"/>
    </source>
</evidence>
<feature type="cross-link" description="3'-(S-cysteinyl)-tyrosine (Cys-Tyr)" evidence="10">
    <location>
        <begin position="113"/>
        <end position="179"/>
    </location>
</feature>
<evidence type="ECO:0000256" key="7">
    <source>
        <dbReference type="ARBA" id="ARBA00023002"/>
    </source>
</evidence>
<feature type="binding site" evidence="11">
    <location>
        <position position="108"/>
    </location>
    <ligand>
        <name>Fe cation</name>
        <dbReference type="ChEBI" id="CHEBI:24875"/>
        <note>catalytic</note>
    </ligand>
</feature>
<dbReference type="FunFam" id="2.60.120.10:FF:000189">
    <property type="entry name" value="Cysteine dioxygenase"/>
    <property type="match status" value="1"/>
</dbReference>
<dbReference type="Proteomes" id="UP000267145">
    <property type="component" value="Unassembled WGS sequence"/>
</dbReference>
<dbReference type="InterPro" id="IPR011051">
    <property type="entry name" value="RmlC_Cupin_sf"/>
</dbReference>
<dbReference type="SUPFAM" id="SSF51182">
    <property type="entry name" value="RmlC-like cupins"/>
    <property type="match status" value="1"/>
</dbReference>
<dbReference type="Gene3D" id="2.60.120.10">
    <property type="entry name" value="Jelly Rolls"/>
    <property type="match status" value="1"/>
</dbReference>
<dbReference type="EMBL" id="RBVV01000042">
    <property type="protein sequence ID" value="RNJ57281.1"/>
    <property type="molecule type" value="Genomic_DNA"/>
</dbReference>
<keyword evidence="4 11" id="KW-0479">Metal-binding</keyword>
<dbReference type="GO" id="GO:0019448">
    <property type="term" value="P:L-cysteine catabolic process"/>
    <property type="evidence" value="ECO:0007669"/>
    <property type="project" value="TreeGrafter"/>
</dbReference>
<evidence type="ECO:0000256" key="1">
    <source>
        <dbReference type="ARBA" id="ARBA00000629"/>
    </source>
</evidence>
<comment type="cofactor">
    <cofactor evidence="12">
        <name>Fe cation</name>
        <dbReference type="ChEBI" id="CHEBI:24875"/>
    </cofactor>
    <text evidence="12">Binds 1 Fe cation per subunit.</text>
</comment>
<protein>
    <recommendedName>
        <fullName evidence="9 12">Cysteine dioxygenase</fullName>
        <ecNumber evidence="3 12">1.13.11.20</ecNumber>
    </recommendedName>
</protein>
<comment type="catalytic activity">
    <reaction evidence="1 12">
        <text>L-cysteine + O2 = 3-sulfino-L-alanine + H(+)</text>
        <dbReference type="Rhea" id="RHEA:20441"/>
        <dbReference type="ChEBI" id="CHEBI:15378"/>
        <dbReference type="ChEBI" id="CHEBI:15379"/>
        <dbReference type="ChEBI" id="CHEBI:35235"/>
        <dbReference type="ChEBI" id="CHEBI:61085"/>
        <dbReference type="EC" id="1.13.11.20"/>
    </reaction>
</comment>
<keyword evidence="7 12" id="KW-0560">Oxidoreductase</keyword>
<dbReference type="PANTHER" id="PTHR12918">
    <property type="entry name" value="CYSTEINE DIOXYGENASE"/>
    <property type="match status" value="1"/>
</dbReference>
<dbReference type="CDD" id="cd10548">
    <property type="entry name" value="cupin_CDO"/>
    <property type="match status" value="1"/>
</dbReference>
<evidence type="ECO:0000256" key="5">
    <source>
        <dbReference type="ARBA" id="ARBA00022784"/>
    </source>
</evidence>
<evidence type="ECO:0000256" key="9">
    <source>
        <dbReference type="ARBA" id="ARBA00070673"/>
    </source>
</evidence>
<name>A0A3M9YAF8_9PEZI</name>
<dbReference type="RefSeq" id="XP_028495439.1">
    <property type="nucleotide sequence ID" value="XM_028640327.1"/>
</dbReference>
<dbReference type="Pfam" id="PF05995">
    <property type="entry name" value="CDO_I"/>
    <property type="match status" value="1"/>
</dbReference>
<sequence length="218" mass="23884">MAIDIINQIHSAFGYGSSKADANKFDRLVQALKTALGPSSGLDSDDIDVDYLAALMRDYISSEEDWAKYAFADASRGYTRNLVDDGNGKSNLLVLVWSPGKGSPIHDHGNAHCLMKILKGDLTETRYAFPESGGDQDKPMKVVSERTHKEDDCAYMADELGVHRVWNKGSDFAVSLHLYTPPNVAKGGCNVFNPETGKRSHVPKCGYYSAHGRRLPSS</sequence>
<accession>A0A3M9YAF8</accession>
<dbReference type="GO" id="GO:0017172">
    <property type="term" value="F:cysteine dioxygenase activity"/>
    <property type="evidence" value="ECO:0007669"/>
    <property type="project" value="UniProtKB-UniRule"/>
</dbReference>
<dbReference type="InterPro" id="IPR014710">
    <property type="entry name" value="RmlC-like_jellyroll"/>
</dbReference>
<dbReference type="AlphaFoldDB" id="A0A3M9YAF8"/>
<dbReference type="GeneID" id="39609877"/>
<evidence type="ECO:0000256" key="11">
    <source>
        <dbReference type="PIRSR" id="PIRSR610300-51"/>
    </source>
</evidence>
<keyword evidence="5 10" id="KW-0883">Thioether bond</keyword>
<evidence type="ECO:0000256" key="12">
    <source>
        <dbReference type="RuleBase" id="RU366010"/>
    </source>
</evidence>
<evidence type="ECO:0000256" key="8">
    <source>
        <dbReference type="ARBA" id="ARBA00023004"/>
    </source>
</evidence>
<dbReference type="GO" id="GO:0008198">
    <property type="term" value="F:ferrous iron binding"/>
    <property type="evidence" value="ECO:0007669"/>
    <property type="project" value="TreeGrafter"/>
</dbReference>